<dbReference type="STRING" id="7395.A0A1A9ULC8"/>
<organism evidence="2 3">
    <name type="scientific">Glossina austeni</name>
    <name type="common">Savannah tsetse fly</name>
    <dbReference type="NCBI Taxonomy" id="7395"/>
    <lineage>
        <taxon>Eukaryota</taxon>
        <taxon>Metazoa</taxon>
        <taxon>Ecdysozoa</taxon>
        <taxon>Arthropoda</taxon>
        <taxon>Hexapoda</taxon>
        <taxon>Insecta</taxon>
        <taxon>Pterygota</taxon>
        <taxon>Neoptera</taxon>
        <taxon>Endopterygota</taxon>
        <taxon>Diptera</taxon>
        <taxon>Brachycera</taxon>
        <taxon>Muscomorpha</taxon>
        <taxon>Hippoboscoidea</taxon>
        <taxon>Glossinidae</taxon>
        <taxon>Glossina</taxon>
    </lineage>
</organism>
<proteinExistence type="predicted"/>
<sequence>MAIGNKKFIVTLICFVSVAKATSQLKSLVDKLDEGGINVDQFKNQFPAEFPKGNFSMENAKDMVKDKCIKELGQEKGTEAYQEIESATLSLGECITGIFNYSAMQEEIAEASPKGELDVVFNKYCAKQPDLVICMENFNQKLVPCLDKDERESQDVFMRMVHKLLEFVCHKGGDQIALFIAEKGPECLQGNRDAIQNCFNNTFASYVPAEGLETVKSLPKLVLNPEQCEDIYRLETCIVQKLETCEEITPANIIESLFRFMKNETICRNSGPHRLVSGNTNTLSISLPIILSVSLLQLLNIYNRYIVYND</sequence>
<evidence type="ECO:0000313" key="3">
    <source>
        <dbReference type="Proteomes" id="UP000078200"/>
    </source>
</evidence>
<dbReference type="InterPro" id="IPR009832">
    <property type="entry name" value="DUF1397"/>
</dbReference>
<reference evidence="2" key="1">
    <citation type="submission" date="2020-05" db="UniProtKB">
        <authorList>
            <consortium name="EnsemblMetazoa"/>
        </authorList>
    </citation>
    <scope>IDENTIFICATION</scope>
    <source>
        <strain evidence="2">TTRI</strain>
    </source>
</reference>
<dbReference type="AlphaFoldDB" id="A0A1A9ULC8"/>
<feature type="chain" id="PRO_5008398654" description="27 kDa hemolymph protein" evidence="1">
    <location>
        <begin position="22"/>
        <end position="310"/>
    </location>
</feature>
<dbReference type="EnsemblMetazoa" id="GAUT008235-RA">
    <property type="protein sequence ID" value="GAUT008235-PA"/>
    <property type="gene ID" value="GAUT008235"/>
</dbReference>
<keyword evidence="3" id="KW-1185">Reference proteome</keyword>
<evidence type="ECO:0000256" key="1">
    <source>
        <dbReference type="SAM" id="SignalP"/>
    </source>
</evidence>
<dbReference type="VEuPathDB" id="VectorBase:GAUT008235"/>
<evidence type="ECO:0000313" key="2">
    <source>
        <dbReference type="EnsemblMetazoa" id="GAUT008235-PA"/>
    </source>
</evidence>
<protein>
    <recommendedName>
        <fullName evidence="4">27 kDa hemolymph protein</fullName>
    </recommendedName>
</protein>
<feature type="signal peptide" evidence="1">
    <location>
        <begin position="1"/>
        <end position="21"/>
    </location>
</feature>
<dbReference type="Proteomes" id="UP000078200">
    <property type="component" value="Unassembled WGS sequence"/>
</dbReference>
<dbReference type="PANTHER" id="PTHR20997">
    <property type="entry name" value="EG:BACR42I17.2 PROTEIN-RELATED"/>
    <property type="match status" value="1"/>
</dbReference>
<dbReference type="PANTHER" id="PTHR20997:SF2">
    <property type="entry name" value="EG:BACR42I17.2 PROTEIN-RELATED"/>
    <property type="match status" value="1"/>
</dbReference>
<name>A0A1A9ULC8_GLOAU</name>
<evidence type="ECO:0008006" key="4">
    <source>
        <dbReference type="Google" id="ProtNLM"/>
    </source>
</evidence>
<keyword evidence="1" id="KW-0732">Signal</keyword>
<dbReference type="Pfam" id="PF07165">
    <property type="entry name" value="DUF1397"/>
    <property type="match status" value="1"/>
</dbReference>
<accession>A0A1A9ULC8</accession>